<gene>
    <name evidence="2" type="ORF">PYW07_004357</name>
</gene>
<evidence type="ECO:0000313" key="2">
    <source>
        <dbReference type="EMBL" id="KAJ8731193.1"/>
    </source>
</evidence>
<feature type="domain" description="Kazal-like" evidence="1">
    <location>
        <begin position="251"/>
        <end position="296"/>
    </location>
</feature>
<dbReference type="AlphaFoldDB" id="A0AAD7YWZ6"/>
<dbReference type="Pfam" id="PF07648">
    <property type="entry name" value="Kazal_2"/>
    <property type="match status" value="3"/>
</dbReference>
<evidence type="ECO:0000259" key="1">
    <source>
        <dbReference type="Pfam" id="PF07648"/>
    </source>
</evidence>
<dbReference type="Proteomes" id="UP001231518">
    <property type="component" value="Chromosome 16"/>
</dbReference>
<protein>
    <recommendedName>
        <fullName evidence="1">Kazal-like domain-containing protein</fullName>
    </recommendedName>
</protein>
<feature type="domain" description="Kazal-like" evidence="1">
    <location>
        <begin position="84"/>
        <end position="125"/>
    </location>
</feature>
<dbReference type="CDD" id="cd00104">
    <property type="entry name" value="KAZAL_FS"/>
    <property type="match status" value="1"/>
</dbReference>
<keyword evidence="3" id="KW-1185">Reference proteome</keyword>
<reference evidence="2" key="1">
    <citation type="submission" date="2023-03" db="EMBL/GenBank/DDBJ databases">
        <title>Chromosome-level genomes of two armyworms, Mythimna separata and Mythimna loreyi, provide insights into the biosynthesis and reception of sex pheromones.</title>
        <authorList>
            <person name="Zhao H."/>
        </authorList>
    </citation>
    <scope>NUCLEOTIDE SEQUENCE</scope>
    <source>
        <strain evidence="2">BeijingLab</strain>
        <tissue evidence="2">Pupa</tissue>
    </source>
</reference>
<dbReference type="SUPFAM" id="SSF100895">
    <property type="entry name" value="Kazal-type serine protease inhibitors"/>
    <property type="match status" value="1"/>
</dbReference>
<dbReference type="Gene3D" id="3.30.60.30">
    <property type="match status" value="1"/>
</dbReference>
<proteinExistence type="predicted"/>
<name>A0AAD7YWZ6_MYTSE</name>
<dbReference type="InterPro" id="IPR002350">
    <property type="entry name" value="Kazal_dom"/>
</dbReference>
<feature type="domain" description="Kazal-like" evidence="1">
    <location>
        <begin position="16"/>
        <end position="51"/>
    </location>
</feature>
<dbReference type="EMBL" id="JARGEI010000005">
    <property type="protein sequence ID" value="KAJ8731193.1"/>
    <property type="molecule type" value="Genomic_DNA"/>
</dbReference>
<organism evidence="2 3">
    <name type="scientific">Mythimna separata</name>
    <name type="common">Oriental armyworm</name>
    <name type="synonym">Pseudaletia separata</name>
    <dbReference type="NCBI Taxonomy" id="271217"/>
    <lineage>
        <taxon>Eukaryota</taxon>
        <taxon>Metazoa</taxon>
        <taxon>Ecdysozoa</taxon>
        <taxon>Arthropoda</taxon>
        <taxon>Hexapoda</taxon>
        <taxon>Insecta</taxon>
        <taxon>Pterygota</taxon>
        <taxon>Neoptera</taxon>
        <taxon>Endopterygota</taxon>
        <taxon>Lepidoptera</taxon>
        <taxon>Glossata</taxon>
        <taxon>Ditrysia</taxon>
        <taxon>Noctuoidea</taxon>
        <taxon>Noctuidae</taxon>
        <taxon>Noctuinae</taxon>
        <taxon>Hadenini</taxon>
        <taxon>Mythimna</taxon>
    </lineage>
</organism>
<accession>A0AAD7YWZ6</accession>
<sequence>MFPEDEKAEFCEGLECDEKDDLKVCGIRYEGEVVMFKVFDNECKLLQYGCRVDDTETYGLTGMKYCREHSTTDPENIEHVQFINNCCNCTDSGGLVCGIRPDGEGFKIRIFKNECQLKRYNCDNDELQFTATDFFICSSSDSEEEMSDEEESTVIPEENEPYDPLKTKNLVVVRSMLDPRNVNKSISNFFAATHHFDLRLKNIQSKLNESTRRRIIKIYGPVKVFEPWTNIPKNISEDYWHEPTLNSCYHKCPTKCPDVYAPVCGVPGIAAREPRVTFQNHCFMDVAQCKLRYEAKNPVVVGSAYVEQPFLFCLGPELNSLHRFLPLIKTLQHMGRLRKKGHYRNRLRNWKFANNHPAGKLNVMG</sequence>
<evidence type="ECO:0000313" key="3">
    <source>
        <dbReference type="Proteomes" id="UP001231518"/>
    </source>
</evidence>
<comment type="caution">
    <text evidence="2">The sequence shown here is derived from an EMBL/GenBank/DDBJ whole genome shotgun (WGS) entry which is preliminary data.</text>
</comment>
<dbReference type="InterPro" id="IPR036058">
    <property type="entry name" value="Kazal_dom_sf"/>
</dbReference>